<name>A0A1V6UW51_PENNA</name>
<comment type="caution">
    <text evidence="1">The sequence shown here is derived from an EMBL/GenBank/DDBJ whole genome shotgun (WGS) entry which is preliminary data.</text>
</comment>
<dbReference type="EMBL" id="MOOB01000690">
    <property type="protein sequence ID" value="OQE42618.1"/>
    <property type="molecule type" value="Genomic_DNA"/>
</dbReference>
<proteinExistence type="predicted"/>
<evidence type="ECO:0000313" key="2">
    <source>
        <dbReference type="Proteomes" id="UP000191691"/>
    </source>
</evidence>
<sequence length="39" mass="4090">CLNIGGPVHDAPVGLDCGETEAWALWGNHTNSPLAKDMV</sequence>
<keyword evidence="2" id="KW-1185">Reference proteome</keyword>
<dbReference type="AlphaFoldDB" id="A0A1V6UW51"/>
<reference evidence="2" key="1">
    <citation type="journal article" date="2017" name="Nat. Microbiol.">
        <title>Global analysis of biosynthetic gene clusters reveals vast potential of secondary metabolite production in Penicillium species.</title>
        <authorList>
            <person name="Nielsen J.C."/>
            <person name="Grijseels S."/>
            <person name="Prigent S."/>
            <person name="Ji B."/>
            <person name="Dainat J."/>
            <person name="Nielsen K.F."/>
            <person name="Frisvad J.C."/>
            <person name="Workman M."/>
            <person name="Nielsen J."/>
        </authorList>
    </citation>
    <scope>NUCLEOTIDE SEQUENCE [LARGE SCALE GENOMIC DNA]</scope>
    <source>
        <strain evidence="2">IBT 13039</strain>
    </source>
</reference>
<accession>A0A1V6UW51</accession>
<gene>
    <name evidence="1" type="ORF">PENNAL_c0690G07931</name>
</gene>
<organism evidence="1 2">
    <name type="scientific">Penicillium nalgiovense</name>
    <dbReference type="NCBI Taxonomy" id="60175"/>
    <lineage>
        <taxon>Eukaryota</taxon>
        <taxon>Fungi</taxon>
        <taxon>Dikarya</taxon>
        <taxon>Ascomycota</taxon>
        <taxon>Pezizomycotina</taxon>
        <taxon>Eurotiomycetes</taxon>
        <taxon>Eurotiomycetidae</taxon>
        <taxon>Eurotiales</taxon>
        <taxon>Aspergillaceae</taxon>
        <taxon>Penicillium</taxon>
    </lineage>
</organism>
<feature type="non-terminal residue" evidence="1">
    <location>
        <position position="1"/>
    </location>
</feature>
<evidence type="ECO:0000313" key="1">
    <source>
        <dbReference type="EMBL" id="OQE42618.1"/>
    </source>
</evidence>
<protein>
    <submittedName>
        <fullName evidence="1">Uncharacterized protein</fullName>
    </submittedName>
</protein>
<dbReference type="Proteomes" id="UP000191691">
    <property type="component" value="Unassembled WGS sequence"/>
</dbReference>